<keyword evidence="5" id="KW-1185">Reference proteome</keyword>
<comment type="similarity">
    <text evidence="1 2">Belongs to the NAC-beta family.</text>
</comment>
<dbReference type="InParanoid" id="A0A672I4W3"/>
<organism evidence="4 5">
    <name type="scientific">Salarias fasciatus</name>
    <name type="common">Jewelled blenny</name>
    <name type="synonym">Blennius fasciatus</name>
    <dbReference type="NCBI Taxonomy" id="181472"/>
    <lineage>
        <taxon>Eukaryota</taxon>
        <taxon>Metazoa</taxon>
        <taxon>Chordata</taxon>
        <taxon>Craniata</taxon>
        <taxon>Vertebrata</taxon>
        <taxon>Euteleostomi</taxon>
        <taxon>Actinopterygii</taxon>
        <taxon>Neopterygii</taxon>
        <taxon>Teleostei</taxon>
        <taxon>Neoteleostei</taxon>
        <taxon>Acanthomorphata</taxon>
        <taxon>Ovalentaria</taxon>
        <taxon>Blenniimorphae</taxon>
        <taxon>Blenniiformes</taxon>
        <taxon>Blennioidei</taxon>
        <taxon>Blenniidae</taxon>
        <taxon>Salariinae</taxon>
        <taxon>Salarias</taxon>
    </lineage>
</organism>
<evidence type="ECO:0000256" key="1">
    <source>
        <dbReference type="ARBA" id="ARBA00005296"/>
    </source>
</evidence>
<dbReference type="PROSITE" id="PS51151">
    <property type="entry name" value="NAC_AB"/>
    <property type="match status" value="1"/>
</dbReference>
<dbReference type="Ensembl" id="ENSSFAT00005037404.1">
    <property type="protein sequence ID" value="ENSSFAP00005036050.1"/>
    <property type="gene ID" value="ENSSFAG00005018237.1"/>
</dbReference>
<protein>
    <recommendedName>
        <fullName evidence="2">Transcription factor BTF3</fullName>
    </recommendedName>
</protein>
<evidence type="ECO:0000256" key="2">
    <source>
        <dbReference type="RuleBase" id="RU361272"/>
    </source>
</evidence>
<dbReference type="Pfam" id="PF01849">
    <property type="entry name" value="NAC"/>
    <property type="match status" value="1"/>
</dbReference>
<name>A0A672I4W3_SALFA</name>
<dbReference type="SMART" id="SM01407">
    <property type="entry name" value="NAC"/>
    <property type="match status" value="1"/>
</dbReference>
<evidence type="ECO:0000313" key="5">
    <source>
        <dbReference type="Proteomes" id="UP000472267"/>
    </source>
</evidence>
<dbReference type="Proteomes" id="UP000472267">
    <property type="component" value="Chromosome 23"/>
</dbReference>
<dbReference type="Gene3D" id="2.20.70.30">
    <property type="entry name" value="Nascent polypeptide-associated complex domain"/>
    <property type="match status" value="1"/>
</dbReference>
<dbReference type="PANTHER" id="PTHR10351">
    <property type="entry name" value="TRANSCRIPTION FACTOR BTF3 FAMILY MEMBER"/>
    <property type="match status" value="1"/>
</dbReference>
<accession>A0A672I4W3</accession>
<reference evidence="4" key="1">
    <citation type="submission" date="2019-06" db="EMBL/GenBank/DDBJ databases">
        <authorList>
            <consortium name="Wellcome Sanger Institute Data Sharing"/>
        </authorList>
    </citation>
    <scope>NUCLEOTIDE SEQUENCE [LARGE SCALE GENOMIC DNA]</scope>
</reference>
<dbReference type="InterPro" id="IPR002715">
    <property type="entry name" value="Nas_poly-pep-assoc_cplx_dom"/>
</dbReference>
<dbReference type="InterPro" id="IPR039370">
    <property type="entry name" value="BTF3"/>
</dbReference>
<proteinExistence type="inferred from homology"/>
<evidence type="ECO:0000259" key="3">
    <source>
        <dbReference type="PROSITE" id="PS51151"/>
    </source>
</evidence>
<reference evidence="4" key="2">
    <citation type="submission" date="2025-08" db="UniProtKB">
        <authorList>
            <consortium name="Ensembl"/>
        </authorList>
    </citation>
    <scope>IDENTIFICATION</scope>
</reference>
<evidence type="ECO:0000313" key="4">
    <source>
        <dbReference type="Ensembl" id="ENSSFAP00005036050.1"/>
    </source>
</evidence>
<sequence length="157" mass="17556">MWDYWHALCFTQHLNFALVGTDMNQEKLAKLQAEVRIGGKGSARRKKKVVHRTAGEKKIHTFLKKSGVSEITGIEEVNMFNDDGTVIHFNYPRVQASAASKVFAITGHAELQQMIEILPGIFAQLRPTAPTRECRPEDEGAGSILPEAAFNIVFQYV</sequence>
<dbReference type="CDD" id="cd22055">
    <property type="entry name" value="NAC_BTF3"/>
    <property type="match status" value="1"/>
</dbReference>
<dbReference type="AlphaFoldDB" id="A0A672I4W3"/>
<dbReference type="FunFam" id="2.20.70.30:FF:000001">
    <property type="entry name" value="Transcription factor BTF3 homolog"/>
    <property type="match status" value="1"/>
</dbReference>
<dbReference type="InterPro" id="IPR038187">
    <property type="entry name" value="NAC_A/B_dom_sf"/>
</dbReference>
<feature type="domain" description="NAC-A/B" evidence="3">
    <location>
        <begin position="53"/>
        <end position="118"/>
    </location>
</feature>
<reference evidence="4" key="3">
    <citation type="submission" date="2025-09" db="UniProtKB">
        <authorList>
            <consortium name="Ensembl"/>
        </authorList>
    </citation>
    <scope>IDENTIFICATION</scope>
</reference>